<protein>
    <submittedName>
        <fullName evidence="1">Uncharacterized protein</fullName>
    </submittedName>
</protein>
<gene>
    <name evidence="1" type="ORF">M501DRAFT_1016783</name>
</gene>
<name>A0A9P4VPD0_9PEZI</name>
<organism evidence="1 2">
    <name type="scientific">Patellaria atrata CBS 101060</name>
    <dbReference type="NCBI Taxonomy" id="1346257"/>
    <lineage>
        <taxon>Eukaryota</taxon>
        <taxon>Fungi</taxon>
        <taxon>Dikarya</taxon>
        <taxon>Ascomycota</taxon>
        <taxon>Pezizomycotina</taxon>
        <taxon>Dothideomycetes</taxon>
        <taxon>Dothideomycetes incertae sedis</taxon>
        <taxon>Patellariales</taxon>
        <taxon>Patellariaceae</taxon>
        <taxon>Patellaria</taxon>
    </lineage>
</organism>
<dbReference type="AlphaFoldDB" id="A0A9P4VPD0"/>
<evidence type="ECO:0000313" key="2">
    <source>
        <dbReference type="Proteomes" id="UP000799429"/>
    </source>
</evidence>
<accession>A0A9P4VPD0</accession>
<dbReference type="EMBL" id="MU006096">
    <property type="protein sequence ID" value="KAF2838693.1"/>
    <property type="molecule type" value="Genomic_DNA"/>
</dbReference>
<evidence type="ECO:0000313" key="1">
    <source>
        <dbReference type="EMBL" id="KAF2838693.1"/>
    </source>
</evidence>
<proteinExistence type="predicted"/>
<dbReference type="Proteomes" id="UP000799429">
    <property type="component" value="Unassembled WGS sequence"/>
</dbReference>
<reference evidence="1" key="1">
    <citation type="journal article" date="2020" name="Stud. Mycol.">
        <title>101 Dothideomycetes genomes: a test case for predicting lifestyles and emergence of pathogens.</title>
        <authorList>
            <person name="Haridas S."/>
            <person name="Albert R."/>
            <person name="Binder M."/>
            <person name="Bloem J."/>
            <person name="Labutti K."/>
            <person name="Salamov A."/>
            <person name="Andreopoulos B."/>
            <person name="Baker S."/>
            <person name="Barry K."/>
            <person name="Bills G."/>
            <person name="Bluhm B."/>
            <person name="Cannon C."/>
            <person name="Castanera R."/>
            <person name="Culley D."/>
            <person name="Daum C."/>
            <person name="Ezra D."/>
            <person name="Gonzalez J."/>
            <person name="Henrissat B."/>
            <person name="Kuo A."/>
            <person name="Liang C."/>
            <person name="Lipzen A."/>
            <person name="Lutzoni F."/>
            <person name="Magnuson J."/>
            <person name="Mondo S."/>
            <person name="Nolan M."/>
            <person name="Ohm R."/>
            <person name="Pangilinan J."/>
            <person name="Park H.-J."/>
            <person name="Ramirez L."/>
            <person name="Alfaro M."/>
            <person name="Sun H."/>
            <person name="Tritt A."/>
            <person name="Yoshinaga Y."/>
            <person name="Zwiers L.-H."/>
            <person name="Turgeon B."/>
            <person name="Goodwin S."/>
            <person name="Spatafora J."/>
            <person name="Crous P."/>
            <person name="Grigoriev I."/>
        </authorList>
    </citation>
    <scope>NUCLEOTIDE SEQUENCE</scope>
    <source>
        <strain evidence="1">CBS 101060</strain>
    </source>
</reference>
<sequence length="87" mass="9686">MHAGYLSQIIRDLITRKSAADINDDSWKTVPWAKDPLSKKLTSYLIDILGDLSVLLAAISQRPESQHNGTSEGVLKSLYTVVEHLHD</sequence>
<comment type="caution">
    <text evidence="1">The sequence shown here is derived from an EMBL/GenBank/DDBJ whole genome shotgun (WGS) entry which is preliminary data.</text>
</comment>
<dbReference type="OrthoDB" id="3525185at2759"/>
<keyword evidence="2" id="KW-1185">Reference proteome</keyword>